<dbReference type="GO" id="GO:0005945">
    <property type="term" value="C:6-phosphofructokinase complex"/>
    <property type="evidence" value="ECO:0007669"/>
    <property type="project" value="TreeGrafter"/>
</dbReference>
<keyword evidence="1" id="KW-0808">Transferase</keyword>
<dbReference type="GO" id="GO:0003872">
    <property type="term" value="F:6-phosphofructokinase activity"/>
    <property type="evidence" value="ECO:0007669"/>
    <property type="project" value="UniProtKB-EC"/>
</dbReference>
<dbReference type="GO" id="GO:0016020">
    <property type="term" value="C:membrane"/>
    <property type="evidence" value="ECO:0007669"/>
    <property type="project" value="TreeGrafter"/>
</dbReference>
<dbReference type="AlphaFoldDB" id="A0A9N7U2Z2"/>
<proteinExistence type="predicted"/>
<dbReference type="GO" id="GO:0016208">
    <property type="term" value="F:AMP binding"/>
    <property type="evidence" value="ECO:0007669"/>
    <property type="project" value="TreeGrafter"/>
</dbReference>
<evidence type="ECO:0000256" key="5">
    <source>
        <dbReference type="ARBA" id="ARBA00048070"/>
    </source>
</evidence>
<evidence type="ECO:0000256" key="2">
    <source>
        <dbReference type="ARBA" id="ARBA00022723"/>
    </source>
</evidence>
<dbReference type="Proteomes" id="UP001153269">
    <property type="component" value="Unassembled WGS sequence"/>
</dbReference>
<dbReference type="EMBL" id="CADEAL010000631">
    <property type="protein sequence ID" value="CAB1423056.1"/>
    <property type="molecule type" value="Genomic_DNA"/>
</dbReference>
<organism evidence="7 8">
    <name type="scientific">Pleuronectes platessa</name>
    <name type="common">European plaice</name>
    <dbReference type="NCBI Taxonomy" id="8262"/>
    <lineage>
        <taxon>Eukaryota</taxon>
        <taxon>Metazoa</taxon>
        <taxon>Chordata</taxon>
        <taxon>Craniata</taxon>
        <taxon>Vertebrata</taxon>
        <taxon>Euteleostomi</taxon>
        <taxon>Actinopterygii</taxon>
        <taxon>Neopterygii</taxon>
        <taxon>Teleostei</taxon>
        <taxon>Neoteleostei</taxon>
        <taxon>Acanthomorphata</taxon>
        <taxon>Carangaria</taxon>
        <taxon>Pleuronectiformes</taxon>
        <taxon>Pleuronectoidei</taxon>
        <taxon>Pleuronectidae</taxon>
        <taxon>Pleuronectes</taxon>
    </lineage>
</organism>
<dbReference type="Gene3D" id="3.40.50.450">
    <property type="match status" value="1"/>
</dbReference>
<dbReference type="InterPro" id="IPR000023">
    <property type="entry name" value="Phosphofructokinase_dom"/>
</dbReference>
<dbReference type="GO" id="GO:0030388">
    <property type="term" value="P:fructose 1,6-bisphosphate metabolic process"/>
    <property type="evidence" value="ECO:0007669"/>
    <property type="project" value="TreeGrafter"/>
</dbReference>
<dbReference type="PANTHER" id="PTHR13697:SF5">
    <property type="entry name" value="ATP-DEPENDENT 6-PHOSPHOFRUCTOKINASE, PLATELET TYPE"/>
    <property type="match status" value="1"/>
</dbReference>
<evidence type="ECO:0000313" key="8">
    <source>
        <dbReference type="Proteomes" id="UP001153269"/>
    </source>
</evidence>
<feature type="domain" description="Phosphofructokinase" evidence="6">
    <location>
        <begin position="21"/>
        <end position="72"/>
    </location>
</feature>
<keyword evidence="3" id="KW-0418">Kinase</keyword>
<dbReference type="SUPFAM" id="SSF53784">
    <property type="entry name" value="Phosphofructokinase"/>
    <property type="match status" value="1"/>
</dbReference>
<dbReference type="GO" id="GO:0070095">
    <property type="term" value="F:fructose-6-phosphate binding"/>
    <property type="evidence" value="ECO:0007669"/>
    <property type="project" value="TreeGrafter"/>
</dbReference>
<sequence>MCQTCSAPPGGLTQCCGRHHQALESLLQLNEARADHEEFCIPMCMLPATISNNVPGTDLSIGADTSLNAIVENKSSQIS</sequence>
<dbReference type="GO" id="GO:0061621">
    <property type="term" value="P:canonical glycolysis"/>
    <property type="evidence" value="ECO:0007669"/>
    <property type="project" value="TreeGrafter"/>
</dbReference>
<accession>A0A9N7U2Z2</accession>
<evidence type="ECO:0000256" key="1">
    <source>
        <dbReference type="ARBA" id="ARBA00022679"/>
    </source>
</evidence>
<keyword evidence="2" id="KW-0479">Metal-binding</keyword>
<keyword evidence="8" id="KW-1185">Reference proteome</keyword>
<dbReference type="GO" id="GO:0048029">
    <property type="term" value="F:monosaccharide binding"/>
    <property type="evidence" value="ECO:0007669"/>
    <property type="project" value="TreeGrafter"/>
</dbReference>
<comment type="caution">
    <text evidence="7">The sequence shown here is derived from an EMBL/GenBank/DDBJ whole genome shotgun (WGS) entry which is preliminary data.</text>
</comment>
<reference evidence="7" key="1">
    <citation type="submission" date="2020-03" db="EMBL/GenBank/DDBJ databases">
        <authorList>
            <person name="Weist P."/>
        </authorList>
    </citation>
    <scope>NUCLEOTIDE SEQUENCE</scope>
</reference>
<evidence type="ECO:0000259" key="6">
    <source>
        <dbReference type="Pfam" id="PF00365"/>
    </source>
</evidence>
<dbReference type="Pfam" id="PF00365">
    <property type="entry name" value="PFK"/>
    <property type="match status" value="1"/>
</dbReference>
<protein>
    <recommendedName>
        <fullName evidence="6">Phosphofructokinase domain-containing protein</fullName>
    </recommendedName>
</protein>
<evidence type="ECO:0000256" key="4">
    <source>
        <dbReference type="ARBA" id="ARBA00022842"/>
    </source>
</evidence>
<dbReference type="InterPro" id="IPR035966">
    <property type="entry name" value="PKF_sf"/>
</dbReference>
<dbReference type="GO" id="GO:0046872">
    <property type="term" value="F:metal ion binding"/>
    <property type="evidence" value="ECO:0007669"/>
    <property type="project" value="UniProtKB-KW"/>
</dbReference>
<dbReference type="GO" id="GO:0042802">
    <property type="term" value="F:identical protein binding"/>
    <property type="evidence" value="ECO:0007669"/>
    <property type="project" value="TreeGrafter"/>
</dbReference>
<keyword evidence="4" id="KW-0460">Magnesium</keyword>
<dbReference type="Gene3D" id="3.40.50.460">
    <property type="entry name" value="Phosphofructokinase domain"/>
    <property type="match status" value="1"/>
</dbReference>
<comment type="catalytic activity">
    <reaction evidence="5">
        <text>beta-D-fructose 6-phosphate + ATP = beta-D-fructose 1,6-bisphosphate + ADP + H(+)</text>
        <dbReference type="Rhea" id="RHEA:16109"/>
        <dbReference type="ChEBI" id="CHEBI:15378"/>
        <dbReference type="ChEBI" id="CHEBI:30616"/>
        <dbReference type="ChEBI" id="CHEBI:32966"/>
        <dbReference type="ChEBI" id="CHEBI:57634"/>
        <dbReference type="ChEBI" id="CHEBI:456216"/>
        <dbReference type="EC" id="2.7.1.11"/>
    </reaction>
</comment>
<dbReference type="PANTHER" id="PTHR13697">
    <property type="entry name" value="PHOSPHOFRUCTOKINASE"/>
    <property type="match status" value="1"/>
</dbReference>
<dbReference type="GO" id="GO:0005524">
    <property type="term" value="F:ATP binding"/>
    <property type="evidence" value="ECO:0007669"/>
    <property type="project" value="TreeGrafter"/>
</dbReference>
<dbReference type="GO" id="GO:0006002">
    <property type="term" value="P:fructose 6-phosphate metabolic process"/>
    <property type="evidence" value="ECO:0007669"/>
    <property type="project" value="TreeGrafter"/>
</dbReference>
<evidence type="ECO:0000313" key="7">
    <source>
        <dbReference type="EMBL" id="CAB1423056.1"/>
    </source>
</evidence>
<evidence type="ECO:0000256" key="3">
    <source>
        <dbReference type="ARBA" id="ARBA00022777"/>
    </source>
</evidence>
<name>A0A9N7U2Z2_PLEPL</name>
<gene>
    <name evidence="7" type="ORF">PLEPLA_LOCUS10974</name>
</gene>